<evidence type="ECO:0000256" key="1">
    <source>
        <dbReference type="ARBA" id="ARBA00023002"/>
    </source>
</evidence>
<dbReference type="OMA" id="MISPAKK"/>
<protein>
    <recommendedName>
        <fullName evidence="2">NAD-dependent epimerase/dehydratase domain-containing protein</fullName>
    </recommendedName>
</protein>
<dbReference type="GO" id="GO:0016616">
    <property type="term" value="F:oxidoreductase activity, acting on the CH-OH group of donors, NAD or NADP as acceptor"/>
    <property type="evidence" value="ECO:0007669"/>
    <property type="project" value="TreeGrafter"/>
</dbReference>
<dbReference type="InterPro" id="IPR001509">
    <property type="entry name" value="Epimerase_deHydtase"/>
</dbReference>
<accession>A0A9R1P5W3</accession>
<evidence type="ECO:0000313" key="4">
    <source>
        <dbReference type="Proteomes" id="UP000324705"/>
    </source>
</evidence>
<dbReference type="PANTHER" id="PTHR10366">
    <property type="entry name" value="NAD DEPENDENT EPIMERASE/DEHYDRATASE"/>
    <property type="match status" value="1"/>
</dbReference>
<name>A0A9R1P5W3_TRITD</name>
<evidence type="ECO:0000259" key="2">
    <source>
        <dbReference type="Pfam" id="PF01370"/>
    </source>
</evidence>
<dbReference type="EMBL" id="LT934113">
    <property type="protein sequence ID" value="VAH37090.1"/>
    <property type="molecule type" value="Genomic_DNA"/>
</dbReference>
<gene>
    <name evidence="3" type="ORF">TRITD_2Av1G265520</name>
</gene>
<dbReference type="Pfam" id="PF01370">
    <property type="entry name" value="Epimerase"/>
    <property type="match status" value="1"/>
</dbReference>
<dbReference type="InterPro" id="IPR036291">
    <property type="entry name" value="NAD(P)-bd_dom_sf"/>
</dbReference>
<dbReference type="InterPro" id="IPR050425">
    <property type="entry name" value="NAD(P)_dehydrat-like"/>
</dbReference>
<dbReference type="PANTHER" id="PTHR10366:SF676">
    <property type="entry name" value="NMRA-LIKE DOMAIN-CONTAINING PROTEIN"/>
    <property type="match status" value="1"/>
</dbReference>
<feature type="domain" description="NAD-dependent epimerase/dehydratase" evidence="2">
    <location>
        <begin position="9"/>
        <end position="166"/>
    </location>
</feature>
<dbReference type="SUPFAM" id="SSF51735">
    <property type="entry name" value="NAD(P)-binding Rossmann-fold domains"/>
    <property type="match status" value="1"/>
</dbReference>
<dbReference type="Proteomes" id="UP000324705">
    <property type="component" value="Chromosome 2A"/>
</dbReference>
<dbReference type="Gene3D" id="3.40.50.720">
    <property type="entry name" value="NAD(P)-binding Rossmann-like Domain"/>
    <property type="match status" value="1"/>
</dbReference>
<keyword evidence="1" id="KW-0560">Oxidoreductase</keyword>
<sequence>MLGVWLQRDMIEAAVQGTLNVMRSCVRAGTVKRVILTSSDSAVSMRPLPDDVHVLDESSWSDVEYLRANKPETWAYAVSKVLAEKAASKFAEEKGISLVTMLPVFILGAAPVSKPTSSVPVTLSLLTGDEAQMDIMMGMQSTTDCVPISHIDDLCHAEVFIAENESSSGRYLWCSHNTTVLQLARLMAEKYPQYNSRECVCRLRSSSEKGLCSSTMISPAKKKYDDIPAKKKYDDIGEIFDDLIEYGRTTGILPY</sequence>
<evidence type="ECO:0000313" key="3">
    <source>
        <dbReference type="EMBL" id="VAH37090.1"/>
    </source>
</evidence>
<reference evidence="3 4" key="1">
    <citation type="submission" date="2017-09" db="EMBL/GenBank/DDBJ databases">
        <authorList>
            <consortium name="International Durum Wheat Genome Sequencing Consortium (IDWGSC)"/>
            <person name="Milanesi L."/>
        </authorList>
    </citation>
    <scope>NUCLEOTIDE SEQUENCE [LARGE SCALE GENOMIC DNA]</scope>
    <source>
        <strain evidence="4">cv. Svevo</strain>
    </source>
</reference>
<organism evidence="3 4">
    <name type="scientific">Triticum turgidum subsp. durum</name>
    <name type="common">Durum wheat</name>
    <name type="synonym">Triticum durum</name>
    <dbReference type="NCBI Taxonomy" id="4567"/>
    <lineage>
        <taxon>Eukaryota</taxon>
        <taxon>Viridiplantae</taxon>
        <taxon>Streptophyta</taxon>
        <taxon>Embryophyta</taxon>
        <taxon>Tracheophyta</taxon>
        <taxon>Spermatophyta</taxon>
        <taxon>Magnoliopsida</taxon>
        <taxon>Liliopsida</taxon>
        <taxon>Poales</taxon>
        <taxon>Poaceae</taxon>
        <taxon>BOP clade</taxon>
        <taxon>Pooideae</taxon>
        <taxon>Triticodae</taxon>
        <taxon>Triticeae</taxon>
        <taxon>Triticinae</taxon>
        <taxon>Triticum</taxon>
    </lineage>
</organism>
<dbReference type="Gramene" id="TRITD2Av1G265520.1">
    <property type="protein sequence ID" value="TRITD2Av1G265520.1"/>
    <property type="gene ID" value="TRITD2Av1G265520"/>
</dbReference>
<proteinExistence type="predicted"/>
<dbReference type="AlphaFoldDB" id="A0A9R1P5W3"/>
<keyword evidence="4" id="KW-1185">Reference proteome</keyword>